<comment type="subcellular location">
    <subcellularLocation>
        <location evidence="1 7">Cell membrane</location>
        <topology evidence="1 7">Multi-pass membrane protein</topology>
    </subcellularLocation>
</comment>
<dbReference type="InterPro" id="IPR035906">
    <property type="entry name" value="MetI-like_sf"/>
</dbReference>
<evidence type="ECO:0000256" key="5">
    <source>
        <dbReference type="ARBA" id="ARBA00022989"/>
    </source>
</evidence>
<dbReference type="AlphaFoldDB" id="A0A3D9XTR9"/>
<sequence>MDPATIASNFDRIVDDALFWVTDHAAFLFDGLRLGFEGFYGAVFWALGGSPWYVTMILLGLAGWRLIGASAGLAIAAGLAVCAFMGLWSETMSTFALVLSATFLALLVALPIGILAGFNPRLNRAAEPVLDLIQTMPPYIYLLPAIALLGFGPATALAATLIVAMPPAIRLTALGISRTPAEFLELGKSLGMRRGQMFLKIRLPFAVPSIMAGINQTLMMAFGMVVIAGIVGSGGLGQTIYDAIRTLDIAKSIDAAIAIVILTMVIDRLTQGMAQQKGSGA</sequence>
<evidence type="ECO:0000256" key="1">
    <source>
        <dbReference type="ARBA" id="ARBA00004651"/>
    </source>
</evidence>
<evidence type="ECO:0000313" key="10">
    <source>
        <dbReference type="Proteomes" id="UP000256941"/>
    </source>
</evidence>
<dbReference type="InterPro" id="IPR000515">
    <property type="entry name" value="MetI-like"/>
</dbReference>
<gene>
    <name evidence="9" type="ORF">BDD41_1622</name>
</gene>
<dbReference type="GO" id="GO:0043190">
    <property type="term" value="C:ATP-binding cassette (ABC) transporter complex"/>
    <property type="evidence" value="ECO:0007669"/>
    <property type="project" value="TreeGrafter"/>
</dbReference>
<feature type="domain" description="ABC transmembrane type-1" evidence="8">
    <location>
        <begin position="91"/>
        <end position="270"/>
    </location>
</feature>
<dbReference type="CDD" id="cd06261">
    <property type="entry name" value="TM_PBP2"/>
    <property type="match status" value="1"/>
</dbReference>
<evidence type="ECO:0000256" key="4">
    <source>
        <dbReference type="ARBA" id="ARBA00022692"/>
    </source>
</evidence>
<dbReference type="FunFam" id="1.10.3720.10:FF:000001">
    <property type="entry name" value="Glycine betaine ABC transporter, permease"/>
    <property type="match status" value="1"/>
</dbReference>
<name>A0A3D9XTR9_PARVE</name>
<reference evidence="9 10" key="1">
    <citation type="submission" date="2018-08" db="EMBL/GenBank/DDBJ databases">
        <title>Genomic Encyclopedia of Archaeal and Bacterial Type Strains, Phase II (KMG-II): from individual species to whole genera.</title>
        <authorList>
            <person name="Goeker M."/>
        </authorList>
    </citation>
    <scope>NUCLEOTIDE SEQUENCE [LARGE SCALE GENOMIC DNA]</scope>
    <source>
        <strain evidence="9 10">DSM 17099</strain>
    </source>
</reference>
<dbReference type="Gene3D" id="1.10.3720.10">
    <property type="entry name" value="MetI-like"/>
    <property type="match status" value="1"/>
</dbReference>
<protein>
    <submittedName>
        <fullName evidence="9">Glycine betaine/proline transport system permease protein</fullName>
    </submittedName>
</protein>
<dbReference type="PANTHER" id="PTHR47737">
    <property type="entry name" value="GLYCINE BETAINE/PROLINE BETAINE TRANSPORT SYSTEM PERMEASE PROTEIN PROW"/>
    <property type="match status" value="1"/>
</dbReference>
<keyword evidence="4 7" id="KW-0812">Transmembrane</keyword>
<dbReference type="PANTHER" id="PTHR47737:SF1">
    <property type="entry name" value="GLYCINE BETAINE_PROLINE BETAINE TRANSPORT SYSTEM PERMEASE PROTEIN PROW"/>
    <property type="match status" value="1"/>
</dbReference>
<dbReference type="RefSeq" id="WP_116221263.1">
    <property type="nucleotide sequence ID" value="NZ_CP038196.1"/>
</dbReference>
<dbReference type="GO" id="GO:0015226">
    <property type="term" value="F:carnitine transmembrane transporter activity"/>
    <property type="evidence" value="ECO:0007669"/>
    <property type="project" value="TreeGrafter"/>
</dbReference>
<dbReference type="SUPFAM" id="SSF161098">
    <property type="entry name" value="MetI-like"/>
    <property type="match status" value="1"/>
</dbReference>
<keyword evidence="3" id="KW-1003">Cell membrane</keyword>
<dbReference type="Proteomes" id="UP000256941">
    <property type="component" value="Unassembled WGS sequence"/>
</dbReference>
<dbReference type="EMBL" id="QTUJ01000001">
    <property type="protein sequence ID" value="REF73101.1"/>
    <property type="molecule type" value="Genomic_DNA"/>
</dbReference>
<evidence type="ECO:0000256" key="2">
    <source>
        <dbReference type="ARBA" id="ARBA00022448"/>
    </source>
</evidence>
<evidence type="ECO:0000256" key="3">
    <source>
        <dbReference type="ARBA" id="ARBA00022475"/>
    </source>
</evidence>
<proteinExistence type="inferred from homology"/>
<dbReference type="PROSITE" id="PS50928">
    <property type="entry name" value="ABC_TM1"/>
    <property type="match status" value="1"/>
</dbReference>
<evidence type="ECO:0000256" key="7">
    <source>
        <dbReference type="RuleBase" id="RU363032"/>
    </source>
</evidence>
<dbReference type="GO" id="GO:0015871">
    <property type="term" value="P:choline transport"/>
    <property type="evidence" value="ECO:0007669"/>
    <property type="project" value="TreeGrafter"/>
</dbReference>
<accession>A0A3D9XTR9</accession>
<feature type="transmembrane region" description="Helical" evidence="7">
    <location>
        <begin position="218"/>
        <end position="237"/>
    </location>
</feature>
<feature type="transmembrane region" description="Helical" evidence="7">
    <location>
        <begin position="38"/>
        <end position="59"/>
    </location>
</feature>
<keyword evidence="5 7" id="KW-1133">Transmembrane helix</keyword>
<feature type="transmembrane region" description="Helical" evidence="7">
    <location>
        <begin position="66"/>
        <end position="88"/>
    </location>
</feature>
<dbReference type="Pfam" id="PF00528">
    <property type="entry name" value="BPD_transp_1"/>
    <property type="match status" value="1"/>
</dbReference>
<feature type="transmembrane region" description="Helical" evidence="7">
    <location>
        <begin position="94"/>
        <end position="118"/>
    </location>
</feature>
<keyword evidence="2 7" id="KW-0813">Transport</keyword>
<organism evidence="9 10">
    <name type="scientific">Paracoccus versutus</name>
    <name type="common">Thiobacillus versutus</name>
    <dbReference type="NCBI Taxonomy" id="34007"/>
    <lineage>
        <taxon>Bacteria</taxon>
        <taxon>Pseudomonadati</taxon>
        <taxon>Pseudomonadota</taxon>
        <taxon>Alphaproteobacteria</taxon>
        <taxon>Rhodobacterales</taxon>
        <taxon>Paracoccaceae</taxon>
        <taxon>Paracoccus</taxon>
    </lineage>
</organism>
<comment type="caution">
    <text evidence="9">The sequence shown here is derived from an EMBL/GenBank/DDBJ whole genome shotgun (WGS) entry which is preliminary data.</text>
</comment>
<evidence type="ECO:0000256" key="6">
    <source>
        <dbReference type="ARBA" id="ARBA00023136"/>
    </source>
</evidence>
<comment type="similarity">
    <text evidence="7">Belongs to the binding-protein-dependent transport system permease family.</text>
</comment>
<keyword evidence="6 7" id="KW-0472">Membrane</keyword>
<evidence type="ECO:0000313" key="9">
    <source>
        <dbReference type="EMBL" id="REF73101.1"/>
    </source>
</evidence>
<feature type="transmembrane region" description="Helical" evidence="7">
    <location>
        <begin position="139"/>
        <end position="164"/>
    </location>
</feature>
<evidence type="ECO:0000259" key="8">
    <source>
        <dbReference type="PROSITE" id="PS50928"/>
    </source>
</evidence>
<dbReference type="GO" id="GO:0005275">
    <property type="term" value="F:amine transmembrane transporter activity"/>
    <property type="evidence" value="ECO:0007669"/>
    <property type="project" value="TreeGrafter"/>
</dbReference>
<dbReference type="GO" id="GO:0031460">
    <property type="term" value="P:glycine betaine transport"/>
    <property type="evidence" value="ECO:0007669"/>
    <property type="project" value="UniProtKB-ARBA"/>
</dbReference>